<sequence>MHNLNLFEQEKHRIYSHAIRVLQTSKPFTPSSSKQRHIYRILHKAIHGIFFVCFLSSSIILLWMIVLNIEGIHVEAKLRDSIENASSDLIVFTECTTSVTLKKIHLEDEIDFFTKKLNRLLNSLSNQTDQIRFNQIWNRIFIDLAERLRIWATIFDFRIRFTKLVILLPHVAGACSACNNFKTTYLYNSLFYASEWFNSTFPSIINNETTNTNQMIQDCQQKVPFWTMNDLIHKNFHYLTASLLNMLSHLILYVLSILLRRYIQNHKCQFARWNIPLRTSSFSVIRTQNENNHDDNEIEQGV</sequence>
<dbReference type="Proteomes" id="UP000663828">
    <property type="component" value="Unassembled WGS sequence"/>
</dbReference>
<evidence type="ECO:0000313" key="3">
    <source>
        <dbReference type="Proteomes" id="UP000663828"/>
    </source>
</evidence>
<protein>
    <submittedName>
        <fullName evidence="2">Uncharacterized protein</fullName>
    </submittedName>
</protein>
<feature type="transmembrane region" description="Helical" evidence="1">
    <location>
        <begin position="236"/>
        <end position="259"/>
    </location>
</feature>
<name>A0A815NJX0_ADIRI</name>
<keyword evidence="1" id="KW-0472">Membrane</keyword>
<dbReference type="EMBL" id="CAJNOR010003635">
    <property type="protein sequence ID" value="CAF1433050.1"/>
    <property type="molecule type" value="Genomic_DNA"/>
</dbReference>
<reference evidence="2" key="1">
    <citation type="submission" date="2021-02" db="EMBL/GenBank/DDBJ databases">
        <authorList>
            <person name="Nowell W R."/>
        </authorList>
    </citation>
    <scope>NUCLEOTIDE SEQUENCE</scope>
</reference>
<keyword evidence="3" id="KW-1185">Reference proteome</keyword>
<evidence type="ECO:0000256" key="1">
    <source>
        <dbReference type="SAM" id="Phobius"/>
    </source>
</evidence>
<dbReference type="AlphaFoldDB" id="A0A815NJX0"/>
<feature type="transmembrane region" description="Helical" evidence="1">
    <location>
        <begin position="45"/>
        <end position="66"/>
    </location>
</feature>
<comment type="caution">
    <text evidence="2">The sequence shown here is derived from an EMBL/GenBank/DDBJ whole genome shotgun (WGS) entry which is preliminary data.</text>
</comment>
<organism evidence="2 3">
    <name type="scientific">Adineta ricciae</name>
    <name type="common">Rotifer</name>
    <dbReference type="NCBI Taxonomy" id="249248"/>
    <lineage>
        <taxon>Eukaryota</taxon>
        <taxon>Metazoa</taxon>
        <taxon>Spiralia</taxon>
        <taxon>Gnathifera</taxon>
        <taxon>Rotifera</taxon>
        <taxon>Eurotatoria</taxon>
        <taxon>Bdelloidea</taxon>
        <taxon>Adinetida</taxon>
        <taxon>Adinetidae</taxon>
        <taxon>Adineta</taxon>
    </lineage>
</organism>
<proteinExistence type="predicted"/>
<accession>A0A815NJX0</accession>
<keyword evidence="1" id="KW-1133">Transmembrane helix</keyword>
<keyword evidence="1" id="KW-0812">Transmembrane</keyword>
<gene>
    <name evidence="2" type="ORF">XAT740_LOCUS35890</name>
</gene>
<evidence type="ECO:0000313" key="2">
    <source>
        <dbReference type="EMBL" id="CAF1433050.1"/>
    </source>
</evidence>